<reference evidence="8 9" key="1">
    <citation type="submission" date="2014-05" db="EMBL/GenBank/DDBJ databases">
        <title>Draft genome sequence of a rare smut relative, Tilletiaria anomala UBC 951.</title>
        <authorList>
            <consortium name="DOE Joint Genome Institute"/>
            <person name="Toome M."/>
            <person name="Kuo A."/>
            <person name="Henrissat B."/>
            <person name="Lipzen A."/>
            <person name="Tritt A."/>
            <person name="Yoshinaga Y."/>
            <person name="Zane M."/>
            <person name="Barry K."/>
            <person name="Grigoriev I.V."/>
            <person name="Spatafora J.W."/>
            <person name="Aimea M.C."/>
        </authorList>
    </citation>
    <scope>NUCLEOTIDE SEQUENCE [LARGE SCALE GENOMIC DNA]</scope>
    <source>
        <strain evidence="8 9">UBC 951</strain>
    </source>
</reference>
<evidence type="ECO:0000256" key="2">
    <source>
        <dbReference type="ARBA" id="ARBA00005263"/>
    </source>
</evidence>
<keyword evidence="9" id="KW-1185">Reference proteome</keyword>
<dbReference type="PANTHER" id="PTHR10639">
    <property type="entry name" value="CLATHRIN LIGHT CHAIN"/>
    <property type="match status" value="1"/>
</dbReference>
<comment type="function">
    <text evidence="6">Clathrin is the major protein of the polyhedral coat of coated pits and vesicles.</text>
</comment>
<sequence length="283" mass="30123">MSFDFDPQPVGGAASDPTADFLERERQALGALGGADDLISQAGAFSGAASNTADDFERSASNFPALDGADDAFSGPAASAPAPAQSVVGDLFGFDGEEDKQKSQFESQYPAFNDPDLDTPVPATEPAATSNGFSSQPSTMNPRANSNGGDDDDSGEDPAPIREWRSKQADEIAARNALAERKKGEAISRAEKETDTFYEEYNAKKEKTIAKNKENEAVFRAQREKDLAEGTTWQRVNKLLELQNAHSKTISKAPAGASDVSRMKEIYLNLAEEGENAPGAAGY</sequence>
<protein>
    <recommendedName>
        <fullName evidence="6">Clathrin light chain</fullName>
    </recommendedName>
</protein>
<dbReference type="GO" id="GO:0005198">
    <property type="term" value="F:structural molecule activity"/>
    <property type="evidence" value="ECO:0007669"/>
    <property type="project" value="InterPro"/>
</dbReference>
<dbReference type="OrthoDB" id="5512at2759"/>
<evidence type="ECO:0000256" key="3">
    <source>
        <dbReference type="ARBA" id="ARBA00023136"/>
    </source>
</evidence>
<comment type="caution">
    <text evidence="8">The sequence shown here is derived from an EMBL/GenBank/DDBJ whole genome shotgun (WGS) entry which is preliminary data.</text>
</comment>
<dbReference type="RefSeq" id="XP_013240141.1">
    <property type="nucleotide sequence ID" value="XM_013384687.1"/>
</dbReference>
<evidence type="ECO:0000313" key="9">
    <source>
        <dbReference type="Proteomes" id="UP000027361"/>
    </source>
</evidence>
<feature type="region of interest" description="Disordered" evidence="7">
    <location>
        <begin position="58"/>
        <end position="171"/>
    </location>
</feature>
<keyword evidence="3 6" id="KW-0472">Membrane</keyword>
<dbReference type="FunCoup" id="A0A066V5E5">
    <property type="interactions" value="209"/>
</dbReference>
<dbReference type="GO" id="GO:0030130">
    <property type="term" value="C:clathrin coat of trans-Golgi network vesicle"/>
    <property type="evidence" value="ECO:0007669"/>
    <property type="project" value="InterPro"/>
</dbReference>
<feature type="compositionally biased region" description="Basic and acidic residues" evidence="7">
    <location>
        <begin position="159"/>
        <end position="171"/>
    </location>
</feature>
<evidence type="ECO:0000256" key="1">
    <source>
        <dbReference type="ARBA" id="ARBA00004180"/>
    </source>
</evidence>
<evidence type="ECO:0000313" key="8">
    <source>
        <dbReference type="EMBL" id="KDN36701.1"/>
    </source>
</evidence>
<dbReference type="Proteomes" id="UP000027361">
    <property type="component" value="Unassembled WGS sequence"/>
</dbReference>
<dbReference type="GO" id="GO:0006886">
    <property type="term" value="P:intracellular protein transport"/>
    <property type="evidence" value="ECO:0007669"/>
    <property type="project" value="InterPro"/>
</dbReference>
<feature type="compositionally biased region" description="Low complexity" evidence="7">
    <location>
        <begin position="71"/>
        <end position="84"/>
    </location>
</feature>
<comment type="similarity">
    <text evidence="2 6">Belongs to the clathrin light chain family.</text>
</comment>
<comment type="subcellular location">
    <subcellularLocation>
        <location evidence="1 6">Cytoplasmic vesicle membrane</location>
        <topology evidence="1 6">Peripheral membrane protein</topology>
        <orientation evidence="1 6">Cytoplasmic side</orientation>
    </subcellularLocation>
    <subcellularLocation>
        <location evidence="6">Membrane</location>
        <location evidence="6">Coated pit</location>
        <topology evidence="6">Peripheral membrane protein</topology>
        <orientation evidence="6">Cytoplasmic side</orientation>
    </subcellularLocation>
    <text evidence="6">Cytoplasmic face of coated pits and vesicles.</text>
</comment>
<dbReference type="Pfam" id="PF01086">
    <property type="entry name" value="Clathrin_lg_ch"/>
    <property type="match status" value="1"/>
</dbReference>
<evidence type="ECO:0000256" key="6">
    <source>
        <dbReference type="RuleBase" id="RU363137"/>
    </source>
</evidence>
<keyword evidence="5 6" id="KW-0968">Cytoplasmic vesicle</keyword>
<dbReference type="GO" id="GO:0072583">
    <property type="term" value="P:clathrin-dependent endocytosis"/>
    <property type="evidence" value="ECO:0007669"/>
    <property type="project" value="TreeGrafter"/>
</dbReference>
<organism evidence="8 9">
    <name type="scientific">Tilletiaria anomala (strain ATCC 24038 / CBS 436.72 / UBC 951)</name>
    <dbReference type="NCBI Taxonomy" id="1037660"/>
    <lineage>
        <taxon>Eukaryota</taxon>
        <taxon>Fungi</taxon>
        <taxon>Dikarya</taxon>
        <taxon>Basidiomycota</taxon>
        <taxon>Ustilaginomycotina</taxon>
        <taxon>Exobasidiomycetes</taxon>
        <taxon>Georgefischeriales</taxon>
        <taxon>Tilletiariaceae</taxon>
        <taxon>Tilletiaria</taxon>
    </lineage>
</organism>
<dbReference type="EMBL" id="JMSN01000159">
    <property type="protein sequence ID" value="KDN36701.1"/>
    <property type="molecule type" value="Genomic_DNA"/>
</dbReference>
<dbReference type="InterPro" id="IPR000996">
    <property type="entry name" value="Clathrin_L-chain"/>
</dbReference>
<dbReference type="GO" id="GO:0032050">
    <property type="term" value="F:clathrin heavy chain binding"/>
    <property type="evidence" value="ECO:0007669"/>
    <property type="project" value="TreeGrafter"/>
</dbReference>
<evidence type="ECO:0000256" key="5">
    <source>
        <dbReference type="ARBA" id="ARBA00023329"/>
    </source>
</evidence>
<dbReference type="STRING" id="1037660.A0A066V5E5"/>
<name>A0A066V5E5_TILAU</name>
<gene>
    <name evidence="8" type="ORF">K437DRAFT_260039</name>
</gene>
<dbReference type="AlphaFoldDB" id="A0A066V5E5"/>
<dbReference type="GO" id="GO:0030132">
    <property type="term" value="C:clathrin coat of coated pit"/>
    <property type="evidence" value="ECO:0007669"/>
    <property type="project" value="InterPro"/>
</dbReference>
<dbReference type="HOGENOM" id="CLU_069856_1_0_1"/>
<keyword evidence="4 6" id="KW-0168">Coated pit</keyword>
<dbReference type="PANTHER" id="PTHR10639:SF7">
    <property type="entry name" value="CLATHRIN LIGHT CHAIN"/>
    <property type="match status" value="1"/>
</dbReference>
<evidence type="ECO:0000256" key="7">
    <source>
        <dbReference type="SAM" id="MobiDB-lite"/>
    </source>
</evidence>
<evidence type="ECO:0000256" key="4">
    <source>
        <dbReference type="ARBA" id="ARBA00023176"/>
    </source>
</evidence>
<dbReference type="InParanoid" id="A0A066V5E5"/>
<accession>A0A066V5E5</accession>
<proteinExistence type="inferred from homology"/>
<dbReference type="GeneID" id="25265441"/>
<feature type="compositionally biased region" description="Polar residues" evidence="7">
    <location>
        <begin position="127"/>
        <end position="144"/>
    </location>
</feature>
<dbReference type="OMA" id="QVIKDWR"/>